<evidence type="ECO:0000256" key="1">
    <source>
        <dbReference type="ARBA" id="ARBA00011764"/>
    </source>
</evidence>
<evidence type="ECO:0000256" key="2">
    <source>
        <dbReference type="ARBA" id="ARBA00016807"/>
    </source>
</evidence>
<keyword evidence="8" id="KW-1185">Reference proteome</keyword>
<reference evidence="7" key="1">
    <citation type="submission" date="2020-08" db="EMBL/GenBank/DDBJ databases">
        <title>Spodoptera exigua strain:BAW_Kor-Di-RS1 Genome sequencing and assembly.</title>
        <authorList>
            <person name="Kim J."/>
            <person name="Nam H.Y."/>
            <person name="Kwon M."/>
            <person name="Choi J.H."/>
            <person name="Cho S.R."/>
            <person name="Kim G.-H."/>
        </authorList>
    </citation>
    <scope>NUCLEOTIDE SEQUENCE</scope>
    <source>
        <strain evidence="7">BAW_Kor-Di-RS1</strain>
        <tissue evidence="7">Whole-body</tissue>
    </source>
</reference>
<gene>
    <name evidence="7" type="ORF">HW555_010988</name>
</gene>
<comment type="caution">
    <text evidence="7">The sequence shown here is derived from an EMBL/GenBank/DDBJ whole genome shotgun (WGS) entry which is preliminary data.</text>
</comment>
<evidence type="ECO:0000313" key="7">
    <source>
        <dbReference type="EMBL" id="KAF9409698.1"/>
    </source>
</evidence>
<dbReference type="AlphaFoldDB" id="A0A835G8M3"/>
<feature type="domain" description="Myb/SANT-like DNA-binding" evidence="6">
    <location>
        <begin position="7"/>
        <end position="80"/>
    </location>
</feature>
<name>A0A835G8M3_SPOEX</name>
<comment type="function">
    <text evidence="5">Involved in transvection phenomena (= synapsis-dependent gene expression), where the synaptic pairing of chromosomes carrying genes with which zeste interacts influences the expression of these genes. Zeste binds to DNA and stimulates transcription from a nearby promoter.</text>
</comment>
<dbReference type="Pfam" id="PF13873">
    <property type="entry name" value="Myb_DNA-bind_5"/>
    <property type="match status" value="1"/>
</dbReference>
<evidence type="ECO:0000313" key="8">
    <source>
        <dbReference type="Proteomes" id="UP000648187"/>
    </source>
</evidence>
<evidence type="ECO:0000259" key="6">
    <source>
        <dbReference type="Pfam" id="PF13873"/>
    </source>
</evidence>
<organism evidence="7 8">
    <name type="scientific">Spodoptera exigua</name>
    <name type="common">Beet armyworm</name>
    <name type="synonym">Noctua fulgens</name>
    <dbReference type="NCBI Taxonomy" id="7107"/>
    <lineage>
        <taxon>Eukaryota</taxon>
        <taxon>Metazoa</taxon>
        <taxon>Ecdysozoa</taxon>
        <taxon>Arthropoda</taxon>
        <taxon>Hexapoda</taxon>
        <taxon>Insecta</taxon>
        <taxon>Pterygota</taxon>
        <taxon>Neoptera</taxon>
        <taxon>Endopterygota</taxon>
        <taxon>Lepidoptera</taxon>
        <taxon>Glossata</taxon>
        <taxon>Ditrysia</taxon>
        <taxon>Noctuoidea</taxon>
        <taxon>Noctuidae</taxon>
        <taxon>Amphipyrinae</taxon>
        <taxon>Spodoptera</taxon>
    </lineage>
</organism>
<keyword evidence="4" id="KW-0804">Transcription</keyword>
<accession>A0A835G8M3</accession>
<evidence type="ECO:0000256" key="4">
    <source>
        <dbReference type="ARBA" id="ARBA00023163"/>
    </source>
</evidence>
<dbReference type="EMBL" id="JACKWZ010000302">
    <property type="protein sequence ID" value="KAF9409698.1"/>
    <property type="molecule type" value="Genomic_DNA"/>
</dbReference>
<keyword evidence="3" id="KW-0805">Transcription regulation</keyword>
<sequence>MSQKRNRSINWDEEKKQLFRMVFKEHAQIIENKSLDTNTNRTKAKAWEQVHTKFNQLNKRPRELSQLKIQWKTMKVGARKIFNAFKRETNKTGGGTRPPTPNDTIIEIADLLNPAELLWDDNLFDFDGVVVGKVEIQNIGDRLNTQNITCIETIADVDDQASCQKFTPVTSSLIATPATPTATKMDSILVKTTEDRVIVTPMINRGTTLAKKVTKDHEGYVNSMISHSKMLKDEEHMRRMEMAEEEHAAKMKLHAIEMEIRRENLKSAILQREILESQKEHDRLLTLNKQ</sequence>
<dbReference type="Proteomes" id="UP000648187">
    <property type="component" value="Unassembled WGS sequence"/>
</dbReference>
<evidence type="ECO:0000256" key="5">
    <source>
        <dbReference type="ARBA" id="ARBA00025466"/>
    </source>
</evidence>
<evidence type="ECO:0000256" key="3">
    <source>
        <dbReference type="ARBA" id="ARBA00023015"/>
    </source>
</evidence>
<dbReference type="PANTHER" id="PTHR21411">
    <property type="entry name" value="APONTIC"/>
    <property type="match status" value="1"/>
</dbReference>
<comment type="subunit">
    <text evidence="1">Self-associates forming complexes of several hundred monomers.</text>
</comment>
<proteinExistence type="predicted"/>
<dbReference type="InterPro" id="IPR028002">
    <property type="entry name" value="Myb_DNA-bind_5"/>
</dbReference>
<dbReference type="PANTHER" id="PTHR21411:SF0">
    <property type="entry name" value="REGULATORY PROTEIN ZESTE"/>
    <property type="match status" value="1"/>
</dbReference>
<protein>
    <recommendedName>
        <fullName evidence="2">Regulatory protein zeste</fullName>
    </recommendedName>
</protein>